<sequence length="568" mass="65869">MCAIRLPIINQRCSRGSIINTMPTSKSNVLIKPRRKSIRRNSLLMKIPNVFYTDIAQSFKMAFATLGAPIYIGKKNLNSQNDSFLNNVPLDYNSLQNYSNRSPSPNNDLVPSHNSNQQTNNMNNFDNNNECSILSREFTENEKNGSAENRKQMPLSQLVRIVKQDTRLLEGFETSFEDIISRALFQDAHFYDPDIGFEIEVRRMNWDEVEYMYSLVTIIVESQLFSNFDDKNRFISNLIKLLNSPDFKERLTVEILVRRIFDLYPNSRNFAIHELMKLVESCEKEYCIDHALKLINGYVFISQHQAKSILLRLFRRKYLNKFSESLKLTLFSLYHEEFNQIKYQNSLCNPDSNKINSSGNSDMNLNMNNNNGKMKISSINSFSYFGKFGNHLINNLIVSFGTRCCDKRMRFSACENYYEITLTYLYNMYPVTDQNRLAIFISFIISSLLTFGEYLQDKLIEETSQKIWDALTNESAIVVDAVLDVFNNVNSYTILCKIGILKNLPMIEKELINIANNMSWSENVAKKAAAALSIVRSHKIHERKVIQVNKKRKTNGCNWELIKELAQH</sequence>
<dbReference type="Pfam" id="PF01603">
    <property type="entry name" value="B56"/>
    <property type="match status" value="2"/>
</dbReference>
<evidence type="ECO:0000313" key="2">
    <source>
        <dbReference type="EMBL" id="OHT00841.1"/>
    </source>
</evidence>
<evidence type="ECO:0000313" key="3">
    <source>
        <dbReference type="Proteomes" id="UP000179807"/>
    </source>
</evidence>
<dbReference type="InterPro" id="IPR002554">
    <property type="entry name" value="PP2A_B56"/>
</dbReference>
<reference evidence="2" key="1">
    <citation type="submission" date="2016-10" db="EMBL/GenBank/DDBJ databases">
        <authorList>
            <person name="Benchimol M."/>
            <person name="Almeida L.G."/>
            <person name="Vasconcelos A.T."/>
            <person name="Perreira-Neves A."/>
            <person name="Rosa I.A."/>
            <person name="Tasca T."/>
            <person name="Bogo M.R."/>
            <person name="de Souza W."/>
        </authorList>
    </citation>
    <scope>NUCLEOTIDE SEQUENCE [LARGE SCALE GENOMIC DNA]</scope>
    <source>
        <strain evidence="2">K</strain>
    </source>
</reference>
<dbReference type="Proteomes" id="UP000179807">
    <property type="component" value="Unassembled WGS sequence"/>
</dbReference>
<dbReference type="GO" id="GO:0007165">
    <property type="term" value="P:signal transduction"/>
    <property type="evidence" value="ECO:0007669"/>
    <property type="project" value="InterPro"/>
</dbReference>
<dbReference type="Gene3D" id="1.25.10.10">
    <property type="entry name" value="Leucine-rich Repeat Variant"/>
    <property type="match status" value="1"/>
</dbReference>
<dbReference type="AlphaFoldDB" id="A0A1J4JNY4"/>
<proteinExistence type="predicted"/>
<comment type="caution">
    <text evidence="2">The sequence shown here is derived from an EMBL/GenBank/DDBJ whole genome shotgun (WGS) entry which is preliminary data.</text>
</comment>
<dbReference type="SUPFAM" id="SSF48371">
    <property type="entry name" value="ARM repeat"/>
    <property type="match status" value="1"/>
</dbReference>
<dbReference type="InterPro" id="IPR011989">
    <property type="entry name" value="ARM-like"/>
</dbReference>
<evidence type="ECO:0000256" key="1">
    <source>
        <dbReference type="SAM" id="MobiDB-lite"/>
    </source>
</evidence>
<dbReference type="RefSeq" id="XP_068353977.1">
    <property type="nucleotide sequence ID" value="XM_068508479.1"/>
</dbReference>
<dbReference type="InterPro" id="IPR016024">
    <property type="entry name" value="ARM-type_fold"/>
</dbReference>
<accession>A0A1J4JNY4</accession>
<feature type="compositionally biased region" description="Polar residues" evidence="1">
    <location>
        <begin position="95"/>
        <end position="113"/>
    </location>
</feature>
<organism evidence="2 3">
    <name type="scientific">Tritrichomonas foetus</name>
    <dbReference type="NCBI Taxonomy" id="1144522"/>
    <lineage>
        <taxon>Eukaryota</taxon>
        <taxon>Metamonada</taxon>
        <taxon>Parabasalia</taxon>
        <taxon>Tritrichomonadida</taxon>
        <taxon>Tritrichomonadidae</taxon>
        <taxon>Tritrichomonas</taxon>
    </lineage>
</organism>
<dbReference type="VEuPathDB" id="TrichDB:TRFO_32403"/>
<dbReference type="GO" id="GO:0000159">
    <property type="term" value="C:protein phosphatase type 2A complex"/>
    <property type="evidence" value="ECO:0007669"/>
    <property type="project" value="InterPro"/>
</dbReference>
<gene>
    <name evidence="2" type="ORF">TRFO_32403</name>
</gene>
<feature type="region of interest" description="Disordered" evidence="1">
    <location>
        <begin position="95"/>
        <end position="119"/>
    </location>
</feature>
<name>A0A1J4JNY4_9EUKA</name>
<dbReference type="EMBL" id="MLAK01000937">
    <property type="protein sequence ID" value="OHT00841.1"/>
    <property type="molecule type" value="Genomic_DNA"/>
</dbReference>
<dbReference type="GeneID" id="94843183"/>
<keyword evidence="3" id="KW-1185">Reference proteome</keyword>
<dbReference type="GO" id="GO:0019888">
    <property type="term" value="F:protein phosphatase regulator activity"/>
    <property type="evidence" value="ECO:0007669"/>
    <property type="project" value="InterPro"/>
</dbReference>
<protein>
    <submittedName>
        <fullName evidence="2">Uncharacterized protein</fullName>
    </submittedName>
</protein>